<proteinExistence type="predicted"/>
<name>A0A0N4SYA3_BRUPA</name>
<evidence type="ECO:0000313" key="2">
    <source>
        <dbReference type="EMBL" id="VDN81890.1"/>
    </source>
</evidence>
<reference evidence="4" key="1">
    <citation type="submission" date="2017-02" db="UniProtKB">
        <authorList>
            <consortium name="WormBaseParasite"/>
        </authorList>
    </citation>
    <scope>IDENTIFICATION</scope>
</reference>
<accession>A0A0N4SYA3</accession>
<keyword evidence="3" id="KW-1185">Reference proteome</keyword>
<dbReference type="WBParaSite" id="BPAG_0000070301-mRNA-1">
    <property type="protein sequence ID" value="BPAG_0000070301-mRNA-1"/>
    <property type="gene ID" value="BPAG_0000070301"/>
</dbReference>
<dbReference type="EMBL" id="UZAD01000037">
    <property type="protein sequence ID" value="VDN81890.1"/>
    <property type="molecule type" value="Genomic_DNA"/>
</dbReference>
<evidence type="ECO:0000313" key="4">
    <source>
        <dbReference type="WBParaSite" id="BPAG_0000070301-mRNA-1"/>
    </source>
</evidence>
<evidence type="ECO:0000256" key="1">
    <source>
        <dbReference type="SAM" id="MobiDB-lite"/>
    </source>
</evidence>
<feature type="region of interest" description="Disordered" evidence="1">
    <location>
        <begin position="34"/>
        <end position="71"/>
    </location>
</feature>
<gene>
    <name evidence="2" type="ORF">BPAG_LOCUS704</name>
</gene>
<protein>
    <submittedName>
        <fullName evidence="4">Movement protein</fullName>
    </submittedName>
</protein>
<reference evidence="2 3" key="2">
    <citation type="submission" date="2018-11" db="EMBL/GenBank/DDBJ databases">
        <authorList>
            <consortium name="Pathogen Informatics"/>
        </authorList>
    </citation>
    <scope>NUCLEOTIDE SEQUENCE [LARGE SCALE GENOMIC DNA]</scope>
</reference>
<organism evidence="4">
    <name type="scientific">Brugia pahangi</name>
    <name type="common">Filarial nematode worm</name>
    <dbReference type="NCBI Taxonomy" id="6280"/>
    <lineage>
        <taxon>Eukaryota</taxon>
        <taxon>Metazoa</taxon>
        <taxon>Ecdysozoa</taxon>
        <taxon>Nematoda</taxon>
        <taxon>Chromadorea</taxon>
        <taxon>Rhabditida</taxon>
        <taxon>Spirurina</taxon>
        <taxon>Spiruromorpha</taxon>
        <taxon>Filarioidea</taxon>
        <taxon>Onchocercidae</taxon>
        <taxon>Brugia</taxon>
    </lineage>
</organism>
<dbReference type="AlphaFoldDB" id="A0A0N4SYA3"/>
<dbReference type="Proteomes" id="UP000278627">
    <property type="component" value="Unassembled WGS sequence"/>
</dbReference>
<evidence type="ECO:0000313" key="3">
    <source>
        <dbReference type="Proteomes" id="UP000278627"/>
    </source>
</evidence>
<sequence length="71" mass="7998">KEKTDVRICGNQIDEGIKVEHRINQEKSALKYFAPDDDNIDDDTKGDTDNGVYKRQGSRAEGVLQTVTDSR</sequence>